<evidence type="ECO:0000313" key="12">
    <source>
        <dbReference type="Proteomes" id="UP000094569"/>
    </source>
</evidence>
<dbReference type="Proteomes" id="UP000094569">
    <property type="component" value="Unassembled WGS sequence"/>
</dbReference>
<evidence type="ECO:0000313" key="11">
    <source>
        <dbReference type="EMBL" id="ODM15330.1"/>
    </source>
</evidence>
<feature type="transmembrane region" description="Helical" evidence="7">
    <location>
        <begin position="716"/>
        <end position="733"/>
    </location>
</feature>
<sequence>MSLAESAATAVRIVASSTATNQPGGVHEPWQDQTKSQRDLYTQLVISSVLGLGAFLSFCILRPRWTELYAARRRQRNSASHLPELPDSFFGWIPVLYRITDEQVLESAGMDAYVFLSFFKFAIRFLSTLFVFAVAIILPIHYTYGGKKGIPGSDNGDGGNDDKKKKVLSDPNYLSMYVIFAYIFSGLAIYLLLQETNKVIRTRQRYLGSQTSTTDRTIRLSGIPKEMRSEDNIKEFIEGLQIGKVENVTLCRDWRELDSLIDERLSVLRNLERAWTKYLGYKRPSRANGDVMPMTWQQAGGSSLILDDDNERTQLLPDSARERAANRKRPTERIWYGPLNLRYRNIDAIDYFEEKLRNLDDTILTARRKKYKPTGLAFVTMESIAASQMVVQAILDPHPMQLFARLAPAPADVVWKNTYVSRARRMMQSWSITIVIAFFTIFWSVLLIPVAYLLELETLHKVFPQLADALARNPLAKSLVQTGLPTLALSLLTVAVPYLYTWLSHHQGMMSGGDIELSVISKNFFFSFFNLFLVFTVFGTASTFYGFWENLRDAFKDATTIAFALARSLESFAPFYINFLALQGLGLFPFRLLEFGSVAMYPINFFYAKTPREYAELTTPPTFSYGFSIPQTIFILIICVVYSVFPSSWLICLFGLVYFTIGKFIYKYQLLYAMDHQQHSTGRAWPMICSRVFVGLMVFQLAVIGVLALSKAVTRSLLLVPLLGGTVWFSYWFSRSYEPLMKFIALKSIDRNRPGGGDISPSPSATFSPPSGLERDALPIRVGGQELGLKLSKYVNPSLILPLHDAWLPGRTAAPDFSGAFAGYEAMNGSSESV</sequence>
<feature type="domain" description="CSC1/OSCA1-like 7TM region" evidence="8">
    <location>
        <begin position="429"/>
        <end position="706"/>
    </location>
</feature>
<organism evidence="11 12">
    <name type="scientific">Aspergillus cristatus</name>
    <name type="common">Chinese Fuzhuan brick tea-fermentation fungus</name>
    <name type="synonym">Eurotium cristatum</name>
    <dbReference type="NCBI Taxonomy" id="573508"/>
    <lineage>
        <taxon>Eukaryota</taxon>
        <taxon>Fungi</taxon>
        <taxon>Dikarya</taxon>
        <taxon>Ascomycota</taxon>
        <taxon>Pezizomycotina</taxon>
        <taxon>Eurotiomycetes</taxon>
        <taxon>Eurotiomycetidae</taxon>
        <taxon>Eurotiales</taxon>
        <taxon>Aspergillaceae</taxon>
        <taxon>Aspergillus</taxon>
        <taxon>Aspergillus subgen. Aspergillus</taxon>
    </lineage>
</organism>
<keyword evidence="4 7" id="KW-0812">Transmembrane</keyword>
<evidence type="ECO:0000256" key="1">
    <source>
        <dbReference type="ARBA" id="ARBA00004141"/>
    </source>
</evidence>
<dbReference type="InterPro" id="IPR003864">
    <property type="entry name" value="CSC1/OSCA1-like_7TM"/>
</dbReference>
<evidence type="ECO:0000256" key="4">
    <source>
        <dbReference type="ARBA" id="ARBA00022692"/>
    </source>
</evidence>
<dbReference type="PANTHER" id="PTHR13018:SF5">
    <property type="entry name" value="RE44586P"/>
    <property type="match status" value="1"/>
</dbReference>
<evidence type="ECO:0008006" key="13">
    <source>
        <dbReference type="Google" id="ProtNLM"/>
    </source>
</evidence>
<dbReference type="InterPro" id="IPR032880">
    <property type="entry name" value="CSC1/OSCA1-like_N"/>
</dbReference>
<feature type="transmembrane region" description="Helical" evidence="7">
    <location>
        <begin position="432"/>
        <end position="454"/>
    </location>
</feature>
<keyword evidence="12" id="KW-1185">Reference proteome</keyword>
<dbReference type="VEuPathDB" id="FungiDB:SI65_09271"/>
<evidence type="ECO:0000259" key="9">
    <source>
        <dbReference type="Pfam" id="PF13967"/>
    </source>
</evidence>
<name>A0A1E3B2Z9_ASPCR</name>
<feature type="transmembrane region" description="Helical" evidence="7">
    <location>
        <begin position="484"/>
        <end position="503"/>
    </location>
</feature>
<keyword evidence="6 7" id="KW-0472">Membrane</keyword>
<dbReference type="Pfam" id="PF02714">
    <property type="entry name" value="RSN1_7TM"/>
    <property type="match status" value="1"/>
</dbReference>
<dbReference type="Pfam" id="PF14703">
    <property type="entry name" value="PHM7_cyt"/>
    <property type="match status" value="1"/>
</dbReference>
<feature type="transmembrane region" description="Helical" evidence="7">
    <location>
        <begin position="687"/>
        <end position="710"/>
    </location>
</feature>
<reference evidence="11 12" key="1">
    <citation type="journal article" date="2016" name="BMC Genomics">
        <title>Comparative genomic and transcriptomic analyses of the Fuzhuan brick tea-fermentation fungus Aspergillus cristatus.</title>
        <authorList>
            <person name="Ge Y."/>
            <person name="Wang Y."/>
            <person name="Liu Y."/>
            <person name="Tan Y."/>
            <person name="Ren X."/>
            <person name="Zhang X."/>
            <person name="Hyde K.D."/>
            <person name="Liu Y."/>
            <person name="Liu Z."/>
        </authorList>
    </citation>
    <scope>NUCLEOTIDE SEQUENCE [LARGE SCALE GENOMIC DNA]</scope>
    <source>
        <strain evidence="11 12">GZAAS20.1005</strain>
    </source>
</reference>
<dbReference type="OrthoDB" id="1689567at2759"/>
<dbReference type="PANTHER" id="PTHR13018">
    <property type="entry name" value="PROBABLE MEMBRANE PROTEIN DUF221-RELATED"/>
    <property type="match status" value="1"/>
</dbReference>
<feature type="transmembrane region" description="Helical" evidence="7">
    <location>
        <begin position="40"/>
        <end position="61"/>
    </location>
</feature>
<feature type="transmembrane region" description="Helical" evidence="7">
    <location>
        <begin position="648"/>
        <end position="666"/>
    </location>
</feature>
<dbReference type="EMBL" id="JXNT01000017">
    <property type="protein sequence ID" value="ODM15330.1"/>
    <property type="molecule type" value="Genomic_DNA"/>
</dbReference>
<feature type="transmembrane region" description="Helical" evidence="7">
    <location>
        <begin position="622"/>
        <end position="642"/>
    </location>
</feature>
<protein>
    <recommendedName>
        <fullName evidence="13">Calcium permeable stress-gated cation channel 1</fullName>
    </recommendedName>
</protein>
<keyword evidence="5 7" id="KW-1133">Transmembrane helix</keyword>
<comment type="similarity">
    <text evidence="2">Belongs to the CSC1 (TC 1.A.17) family.</text>
</comment>
<evidence type="ECO:0000256" key="2">
    <source>
        <dbReference type="ARBA" id="ARBA00007779"/>
    </source>
</evidence>
<evidence type="ECO:0000256" key="5">
    <source>
        <dbReference type="ARBA" id="ARBA00022989"/>
    </source>
</evidence>
<dbReference type="GO" id="GO:0005227">
    <property type="term" value="F:calcium-activated cation channel activity"/>
    <property type="evidence" value="ECO:0007669"/>
    <property type="project" value="InterPro"/>
</dbReference>
<gene>
    <name evidence="11" type="ORF">SI65_09271</name>
</gene>
<feature type="transmembrane region" description="Helical" evidence="7">
    <location>
        <begin position="121"/>
        <end position="142"/>
    </location>
</feature>
<evidence type="ECO:0000256" key="3">
    <source>
        <dbReference type="ARBA" id="ARBA00022448"/>
    </source>
</evidence>
<dbReference type="AlphaFoldDB" id="A0A1E3B2Z9"/>
<evidence type="ECO:0000256" key="7">
    <source>
        <dbReference type="SAM" id="Phobius"/>
    </source>
</evidence>
<evidence type="ECO:0000259" key="8">
    <source>
        <dbReference type="Pfam" id="PF02714"/>
    </source>
</evidence>
<comment type="caution">
    <text evidence="11">The sequence shown here is derived from an EMBL/GenBank/DDBJ whole genome shotgun (WGS) entry which is preliminary data.</text>
</comment>
<feature type="domain" description="CSC1/OSCA1-like N-terminal transmembrane" evidence="9">
    <location>
        <begin position="40"/>
        <end position="195"/>
    </location>
</feature>
<feature type="transmembrane region" description="Helical" evidence="7">
    <location>
        <begin position="524"/>
        <end position="548"/>
    </location>
</feature>
<feature type="transmembrane region" description="Helical" evidence="7">
    <location>
        <begin position="575"/>
        <end position="601"/>
    </location>
</feature>
<dbReference type="GO" id="GO:0005886">
    <property type="term" value="C:plasma membrane"/>
    <property type="evidence" value="ECO:0007669"/>
    <property type="project" value="TreeGrafter"/>
</dbReference>
<evidence type="ECO:0000256" key="6">
    <source>
        <dbReference type="ARBA" id="ARBA00023136"/>
    </source>
</evidence>
<comment type="subcellular location">
    <subcellularLocation>
        <location evidence="1">Membrane</location>
        <topology evidence="1">Multi-pass membrane protein</topology>
    </subcellularLocation>
</comment>
<accession>A0A1E3B2Z9</accession>
<proteinExistence type="inferred from homology"/>
<dbReference type="InterPro" id="IPR045122">
    <property type="entry name" value="Csc1-like"/>
</dbReference>
<feature type="transmembrane region" description="Helical" evidence="7">
    <location>
        <begin position="174"/>
        <end position="193"/>
    </location>
</feature>
<dbReference type="Pfam" id="PF13967">
    <property type="entry name" value="RSN1_TM"/>
    <property type="match status" value="1"/>
</dbReference>
<evidence type="ECO:0000259" key="10">
    <source>
        <dbReference type="Pfam" id="PF14703"/>
    </source>
</evidence>
<dbReference type="InterPro" id="IPR027815">
    <property type="entry name" value="CSC1/OSCA1-like_cyt"/>
</dbReference>
<keyword evidence="3" id="KW-0813">Transport</keyword>
<feature type="domain" description="CSC1/OSCA1-like cytosolic" evidence="10">
    <location>
        <begin position="215"/>
        <end position="417"/>
    </location>
</feature>